<dbReference type="InterPro" id="IPR001763">
    <property type="entry name" value="Rhodanese-like_dom"/>
</dbReference>
<dbReference type="Gene3D" id="3.40.250.10">
    <property type="entry name" value="Rhodanese-like domain"/>
    <property type="match status" value="1"/>
</dbReference>
<protein>
    <submittedName>
        <fullName evidence="2">Rhodanese-like domain-containing protein</fullName>
    </submittedName>
</protein>
<name>A0ABS5HT17_9RHOB</name>
<dbReference type="EMBL" id="JADMKU010000011">
    <property type="protein sequence ID" value="MBR9652080.1"/>
    <property type="molecule type" value="Genomic_DNA"/>
</dbReference>
<dbReference type="SMART" id="SM00450">
    <property type="entry name" value="RHOD"/>
    <property type="match status" value="1"/>
</dbReference>
<keyword evidence="3" id="KW-1185">Reference proteome</keyword>
<organism evidence="2 3">
    <name type="scientific">Thalassovita aquimarina</name>
    <dbReference type="NCBI Taxonomy" id="2785917"/>
    <lineage>
        <taxon>Bacteria</taxon>
        <taxon>Pseudomonadati</taxon>
        <taxon>Pseudomonadota</taxon>
        <taxon>Alphaproteobacteria</taxon>
        <taxon>Rhodobacterales</taxon>
        <taxon>Roseobacteraceae</taxon>
        <taxon>Thalassovita</taxon>
    </lineage>
</organism>
<reference evidence="2 3" key="1">
    <citation type="journal article" date="2021" name="Arch. Microbiol.">
        <title>Thalassobius aquimarinus sp. nov., isolated from the Sea of Japan seashore.</title>
        <authorList>
            <person name="Kurilenko V.V."/>
            <person name="Romanenko L.A."/>
            <person name="Chernysheva N.Y."/>
            <person name="Velansky P.V."/>
            <person name="Tekutyeva L.A."/>
            <person name="Isaeva M.P."/>
            <person name="Mikhailov V.V."/>
        </authorList>
    </citation>
    <scope>NUCLEOTIDE SEQUENCE [LARGE SCALE GENOMIC DNA]</scope>
    <source>
        <strain evidence="2 3">KMM 8518</strain>
    </source>
</reference>
<feature type="domain" description="Rhodanese" evidence="1">
    <location>
        <begin position="38"/>
        <end position="138"/>
    </location>
</feature>
<evidence type="ECO:0000313" key="2">
    <source>
        <dbReference type="EMBL" id="MBR9652080.1"/>
    </source>
</evidence>
<proteinExistence type="predicted"/>
<dbReference type="CDD" id="cd00158">
    <property type="entry name" value="RHOD"/>
    <property type="match status" value="1"/>
</dbReference>
<dbReference type="InterPro" id="IPR036873">
    <property type="entry name" value="Rhodanese-like_dom_sf"/>
</dbReference>
<dbReference type="Pfam" id="PF00581">
    <property type="entry name" value="Rhodanese"/>
    <property type="match status" value="1"/>
</dbReference>
<dbReference type="RefSeq" id="WP_212701598.1">
    <property type="nucleotide sequence ID" value="NZ_JADMKU010000011.1"/>
</dbReference>
<comment type="caution">
    <text evidence="2">The sequence shown here is derived from an EMBL/GenBank/DDBJ whole genome shotgun (WGS) entry which is preliminary data.</text>
</comment>
<dbReference type="PROSITE" id="PS50206">
    <property type="entry name" value="RHODANESE_3"/>
    <property type="match status" value="1"/>
</dbReference>
<evidence type="ECO:0000313" key="3">
    <source>
        <dbReference type="Proteomes" id="UP001195941"/>
    </source>
</evidence>
<dbReference type="Proteomes" id="UP001195941">
    <property type="component" value="Unassembled WGS sequence"/>
</dbReference>
<gene>
    <name evidence="2" type="ORF">IT775_13215</name>
</gene>
<evidence type="ECO:0000259" key="1">
    <source>
        <dbReference type="PROSITE" id="PS50206"/>
    </source>
</evidence>
<accession>A0ABS5HT17</accession>
<dbReference type="SUPFAM" id="SSF52821">
    <property type="entry name" value="Rhodanese/Cell cycle control phosphatase"/>
    <property type="match status" value="1"/>
</dbReference>
<sequence length="153" mass="16448">MIDRRGFVLALGAFCAVPVMGHAEQGILTPKEALDGIKAGNLLLVDIRTPEEWQQTGVAEGAWPIDMRRKDFGPILLALLERNPSHRVAVICRTGNRSGYLVDVLRKNGINDVLDVPEGMVGGRNGQGWIKAGLPIVSARDALSGIPSDLTVD</sequence>